<protein>
    <submittedName>
        <fullName evidence="1">Uncharacterized protein</fullName>
    </submittedName>
</protein>
<comment type="caution">
    <text evidence="1">The sequence shown here is derived from an EMBL/GenBank/DDBJ whole genome shotgun (WGS) entry which is preliminary data.</text>
</comment>
<proteinExistence type="predicted"/>
<dbReference type="EMBL" id="NNRL01000160">
    <property type="protein sequence ID" value="OYR12218.1"/>
    <property type="molecule type" value="Genomic_DNA"/>
</dbReference>
<organism evidence="1 2">
    <name type="scientific">Brucella grignonensis</name>
    <dbReference type="NCBI Taxonomy" id="94627"/>
    <lineage>
        <taxon>Bacteria</taxon>
        <taxon>Pseudomonadati</taxon>
        <taxon>Pseudomonadota</taxon>
        <taxon>Alphaproteobacteria</taxon>
        <taxon>Hyphomicrobiales</taxon>
        <taxon>Brucellaceae</taxon>
        <taxon>Brucella/Ochrobactrum group</taxon>
        <taxon>Brucella</taxon>
    </lineage>
</organism>
<accession>A0A256FBM9</accession>
<evidence type="ECO:0000313" key="1">
    <source>
        <dbReference type="EMBL" id="OYR12218.1"/>
    </source>
</evidence>
<dbReference type="Proteomes" id="UP000216478">
    <property type="component" value="Unassembled WGS sequence"/>
</dbReference>
<reference evidence="1 2" key="1">
    <citation type="submission" date="2017-07" db="EMBL/GenBank/DDBJ databases">
        <title>Phylogenetic study on the rhizospheric bacterium Ochrobactrum sp. A44.</title>
        <authorList>
            <person name="Krzyzanowska D.M."/>
            <person name="Ossowicki A."/>
            <person name="Rajewska M."/>
            <person name="Maciag T."/>
            <person name="Kaczynski Z."/>
            <person name="Czerwicka M."/>
            <person name="Jafra S."/>
        </authorList>
    </citation>
    <scope>NUCLEOTIDE SEQUENCE [LARGE SCALE GENOMIC DNA]</scope>
    <source>
        <strain evidence="1 2">OgA9a</strain>
    </source>
</reference>
<name>A0A256FBM9_9HYPH</name>
<sequence>MYLTLLESPVNKTACLLKCNPKLQVEFSAMLIKNPPEHRQKLGAKDGQQMS</sequence>
<gene>
    <name evidence="1" type="ORF">CEV33_1389</name>
</gene>
<keyword evidence="2" id="KW-1185">Reference proteome</keyword>
<dbReference type="AlphaFoldDB" id="A0A256FBM9"/>
<evidence type="ECO:0000313" key="2">
    <source>
        <dbReference type="Proteomes" id="UP000216478"/>
    </source>
</evidence>